<dbReference type="GO" id="GO:0016746">
    <property type="term" value="F:acyltransferase activity"/>
    <property type="evidence" value="ECO:0007669"/>
    <property type="project" value="UniProtKB-KW"/>
</dbReference>
<evidence type="ECO:0000313" key="12">
    <source>
        <dbReference type="Proteomes" id="UP000041254"/>
    </source>
</evidence>
<reference evidence="11 12" key="1">
    <citation type="submission" date="2014-11" db="EMBL/GenBank/DDBJ databases">
        <authorList>
            <person name="Zhu J."/>
            <person name="Qi W."/>
            <person name="Song R."/>
        </authorList>
    </citation>
    <scope>NUCLEOTIDE SEQUENCE [LARGE SCALE GENOMIC DNA]</scope>
</reference>
<gene>
    <name evidence="11" type="ORF">Vbra_13644</name>
</gene>
<dbReference type="InParanoid" id="A0A0G4EVZ5"/>
<keyword evidence="5 9" id="KW-1133">Transmembrane helix</keyword>
<dbReference type="AlphaFoldDB" id="A0A0G4EVZ5"/>
<feature type="domain" description="Phospholipid/glycerol acyltransferase" evidence="10">
    <location>
        <begin position="125"/>
        <end position="224"/>
    </location>
</feature>
<dbReference type="VEuPathDB" id="CryptoDB:Vbra_13644"/>
<evidence type="ECO:0000256" key="4">
    <source>
        <dbReference type="ARBA" id="ARBA00022692"/>
    </source>
</evidence>
<evidence type="ECO:0000256" key="3">
    <source>
        <dbReference type="ARBA" id="ARBA00022679"/>
    </source>
</evidence>
<keyword evidence="7 9" id="KW-0472">Membrane</keyword>
<dbReference type="GO" id="GO:0006629">
    <property type="term" value="P:lipid metabolic process"/>
    <property type="evidence" value="ECO:0007669"/>
    <property type="project" value="UniProtKB-KW"/>
</dbReference>
<keyword evidence="3" id="KW-0808">Transferase</keyword>
<dbReference type="PhylomeDB" id="A0A0G4EVZ5"/>
<dbReference type="Proteomes" id="UP000041254">
    <property type="component" value="Unassembled WGS sequence"/>
</dbReference>
<dbReference type="InterPro" id="IPR002123">
    <property type="entry name" value="Plipid/glycerol_acylTrfase"/>
</dbReference>
<accession>A0A0G4EVZ5</accession>
<evidence type="ECO:0000256" key="6">
    <source>
        <dbReference type="ARBA" id="ARBA00023098"/>
    </source>
</evidence>
<comment type="similarity">
    <text evidence="2">Belongs to the 1-acyl-sn-glycerol-3-phosphate acyltransferase family.</text>
</comment>
<feature type="transmembrane region" description="Helical" evidence="9">
    <location>
        <begin position="35"/>
        <end position="68"/>
    </location>
</feature>
<evidence type="ECO:0000259" key="10">
    <source>
        <dbReference type="Pfam" id="PF01553"/>
    </source>
</evidence>
<keyword evidence="12" id="KW-1185">Reference proteome</keyword>
<keyword evidence="6" id="KW-0443">Lipid metabolism</keyword>
<dbReference type="SUPFAM" id="SSF69593">
    <property type="entry name" value="Glycerol-3-phosphate (1)-acyltransferase"/>
    <property type="match status" value="1"/>
</dbReference>
<dbReference type="OMA" id="LWKNEIF"/>
<dbReference type="GO" id="GO:0016020">
    <property type="term" value="C:membrane"/>
    <property type="evidence" value="ECO:0007669"/>
    <property type="project" value="UniProtKB-SubCell"/>
</dbReference>
<name>A0A0G4EVZ5_VITBC</name>
<evidence type="ECO:0000256" key="1">
    <source>
        <dbReference type="ARBA" id="ARBA00004370"/>
    </source>
</evidence>
<evidence type="ECO:0000313" key="11">
    <source>
        <dbReference type="EMBL" id="CEM02495.1"/>
    </source>
</evidence>
<feature type="transmembrane region" description="Helical" evidence="9">
    <location>
        <begin position="74"/>
        <end position="96"/>
    </location>
</feature>
<dbReference type="PANTHER" id="PTHR23063">
    <property type="entry name" value="PHOSPHOLIPID ACYLTRANSFERASE"/>
    <property type="match status" value="1"/>
</dbReference>
<protein>
    <recommendedName>
        <fullName evidence="10">Phospholipid/glycerol acyltransferase domain-containing protein</fullName>
    </recommendedName>
</protein>
<dbReference type="OrthoDB" id="436704at2759"/>
<organism evidence="11 12">
    <name type="scientific">Vitrella brassicaformis (strain CCMP3155)</name>
    <dbReference type="NCBI Taxonomy" id="1169540"/>
    <lineage>
        <taxon>Eukaryota</taxon>
        <taxon>Sar</taxon>
        <taxon>Alveolata</taxon>
        <taxon>Colpodellida</taxon>
        <taxon>Vitrellaceae</taxon>
        <taxon>Vitrella</taxon>
    </lineage>
</organism>
<dbReference type="Pfam" id="PF01553">
    <property type="entry name" value="Acyltransferase"/>
    <property type="match status" value="1"/>
</dbReference>
<evidence type="ECO:0000256" key="7">
    <source>
        <dbReference type="ARBA" id="ARBA00023136"/>
    </source>
</evidence>
<dbReference type="STRING" id="1169540.A0A0G4EVZ5"/>
<sequence length="352" mass="39224">MEKYRQFADPGTGVNPFVPTWTHYKPSRVAKALKLLIASPIAILRLANLLVLALLVALSSAVVYLVPIGVLQYWLGWLVISSGCSVAMRMVGLFWISETAADHRRLKLRPPKDEGPPPFSLPRATHGTLVLANHTSFIDVLYLTMRINPSYAITHADDTLSLVGCFTALRWAMATHHSAKSGPYTSVKDVCEAARRRGYGPVVLFPEGGRSNGTVVLPWRTKVFDRCGDDWLAKDTMLVCLEYPKQPTLFSAYTPPHTVNSPLWHTVRLCLQLYHSLSVTAVSREDVSTALANRPLVEQTELLRTLSVRMLVGGTAVEVPASTLPAFVEYWNSTQKRQYVKKGDRQGDRKRR</sequence>
<evidence type="ECO:0000256" key="9">
    <source>
        <dbReference type="SAM" id="Phobius"/>
    </source>
</evidence>
<proteinExistence type="inferred from homology"/>
<evidence type="ECO:0000256" key="2">
    <source>
        <dbReference type="ARBA" id="ARBA00008655"/>
    </source>
</evidence>
<comment type="subcellular location">
    <subcellularLocation>
        <location evidence="1">Membrane</location>
    </subcellularLocation>
</comment>
<keyword evidence="8" id="KW-0012">Acyltransferase</keyword>
<dbReference type="PANTHER" id="PTHR23063:SF61">
    <property type="entry name" value="CHROMOSOME UNDETERMINED SCAFFOLD_7, WHOLE GENOME SHOTGUN SEQUENCE"/>
    <property type="match status" value="1"/>
</dbReference>
<evidence type="ECO:0000256" key="8">
    <source>
        <dbReference type="ARBA" id="ARBA00023315"/>
    </source>
</evidence>
<evidence type="ECO:0000256" key="5">
    <source>
        <dbReference type="ARBA" id="ARBA00022989"/>
    </source>
</evidence>
<dbReference type="EMBL" id="CDMY01000328">
    <property type="protein sequence ID" value="CEM02495.1"/>
    <property type="molecule type" value="Genomic_DNA"/>
</dbReference>
<keyword evidence="4 9" id="KW-0812">Transmembrane</keyword>